<keyword evidence="4" id="KW-0406">Ion transport</keyword>
<evidence type="ECO:0000256" key="4">
    <source>
        <dbReference type="RuleBase" id="RU367022"/>
    </source>
</evidence>
<proteinExistence type="inferred from homology"/>
<evidence type="ECO:0000256" key="1">
    <source>
        <dbReference type="ARBA" id="ARBA00022692"/>
    </source>
</evidence>
<dbReference type="PANTHER" id="PTHR12483">
    <property type="entry name" value="SOLUTE CARRIER FAMILY 31 COPPER TRANSPORTERS"/>
    <property type="match status" value="1"/>
</dbReference>
<keyword evidence="2 4" id="KW-1133">Transmembrane helix</keyword>
<sequence>MHSMNHEAMVDHVMKKAATSVEPPLFNFSTDFLIDYRKRVFNLKNNPIIVTTSDVSIPKFLKIPIRFLKKHNFDSDVILNSFESYYFFTLQIEQDCFNEQNCTTAKTYRIKHLSLSHVLSTGLTIITTILSYVVMLLFMTFNIWICLCIVIGHVFGFFLFNTLKPNAECAEEHCT</sequence>
<comment type="caution">
    <text evidence="5">The sequence shown here is derived from an EMBL/GenBank/DDBJ whole genome shotgun (WGS) entry which is preliminary data.</text>
</comment>
<dbReference type="PANTHER" id="PTHR12483:SF115">
    <property type="entry name" value="COPPER TRANSPORT PROTEIN"/>
    <property type="match status" value="1"/>
</dbReference>
<accession>A0A177B2J3</accession>
<evidence type="ECO:0000256" key="3">
    <source>
        <dbReference type="ARBA" id="ARBA00023136"/>
    </source>
</evidence>
<evidence type="ECO:0000313" key="6">
    <source>
        <dbReference type="Proteomes" id="UP000078046"/>
    </source>
</evidence>
<dbReference type="OrthoDB" id="161814at2759"/>
<keyword evidence="6" id="KW-1185">Reference proteome</keyword>
<keyword evidence="4" id="KW-0813">Transport</keyword>
<dbReference type="Proteomes" id="UP000078046">
    <property type="component" value="Unassembled WGS sequence"/>
</dbReference>
<evidence type="ECO:0000313" key="5">
    <source>
        <dbReference type="EMBL" id="OAF68499.1"/>
    </source>
</evidence>
<dbReference type="EMBL" id="LWCA01000435">
    <property type="protein sequence ID" value="OAF68499.1"/>
    <property type="molecule type" value="Genomic_DNA"/>
</dbReference>
<reference evidence="5 6" key="1">
    <citation type="submission" date="2016-04" db="EMBL/GenBank/DDBJ databases">
        <title>The genome of Intoshia linei affirms orthonectids as highly simplified spiralians.</title>
        <authorList>
            <person name="Mikhailov K.V."/>
            <person name="Slusarev G.S."/>
            <person name="Nikitin M.A."/>
            <person name="Logacheva M.D."/>
            <person name="Penin A."/>
            <person name="Aleoshin V."/>
            <person name="Panchin Y.V."/>
        </authorList>
    </citation>
    <scope>NUCLEOTIDE SEQUENCE [LARGE SCALE GENOMIC DNA]</scope>
    <source>
        <strain evidence="5">Intl2013</strain>
        <tissue evidence="5">Whole animal</tissue>
    </source>
</reference>
<evidence type="ECO:0000256" key="2">
    <source>
        <dbReference type="ARBA" id="ARBA00022989"/>
    </source>
</evidence>
<protein>
    <recommendedName>
        <fullName evidence="4">Copper transport protein</fullName>
    </recommendedName>
</protein>
<name>A0A177B2J3_9BILA</name>
<feature type="transmembrane region" description="Helical" evidence="4">
    <location>
        <begin position="141"/>
        <end position="160"/>
    </location>
</feature>
<dbReference type="GO" id="GO:0005375">
    <property type="term" value="F:copper ion transmembrane transporter activity"/>
    <property type="evidence" value="ECO:0007669"/>
    <property type="project" value="UniProtKB-UniRule"/>
</dbReference>
<gene>
    <name evidence="5" type="ORF">A3Q56_03623</name>
</gene>
<dbReference type="GO" id="GO:0016020">
    <property type="term" value="C:membrane"/>
    <property type="evidence" value="ECO:0007669"/>
    <property type="project" value="UniProtKB-SubCell"/>
</dbReference>
<dbReference type="Pfam" id="PF04145">
    <property type="entry name" value="Ctr"/>
    <property type="match status" value="1"/>
</dbReference>
<comment type="subcellular location">
    <subcellularLocation>
        <location evidence="4">Membrane</location>
        <topology evidence="4">Multi-pass membrane protein</topology>
    </subcellularLocation>
</comment>
<keyword evidence="4" id="KW-0187">Copper transport</keyword>
<keyword evidence="3 4" id="KW-0472">Membrane</keyword>
<dbReference type="AlphaFoldDB" id="A0A177B2J3"/>
<organism evidence="5 6">
    <name type="scientific">Intoshia linei</name>
    <dbReference type="NCBI Taxonomy" id="1819745"/>
    <lineage>
        <taxon>Eukaryota</taxon>
        <taxon>Metazoa</taxon>
        <taxon>Spiralia</taxon>
        <taxon>Lophotrochozoa</taxon>
        <taxon>Mesozoa</taxon>
        <taxon>Orthonectida</taxon>
        <taxon>Rhopaluridae</taxon>
        <taxon>Intoshia</taxon>
    </lineage>
</organism>
<keyword evidence="1 4" id="KW-0812">Transmembrane</keyword>
<dbReference type="InterPro" id="IPR007274">
    <property type="entry name" value="Cop_transporter"/>
</dbReference>
<comment type="similarity">
    <text evidence="4">Belongs to the copper transporter (Ctr) (TC 1.A.56) family. SLC31A subfamily.</text>
</comment>
<keyword evidence="4" id="KW-0186">Copper</keyword>
<feature type="transmembrane region" description="Helical" evidence="4">
    <location>
        <begin position="115"/>
        <end position="135"/>
    </location>
</feature>